<dbReference type="Gene3D" id="1.25.40.20">
    <property type="entry name" value="Ankyrin repeat-containing domain"/>
    <property type="match status" value="2"/>
</dbReference>
<evidence type="ECO:0000256" key="5">
    <source>
        <dbReference type="ARBA" id="ARBA00023303"/>
    </source>
</evidence>
<feature type="transmembrane region" description="Helical" evidence="6">
    <location>
        <begin position="771"/>
        <end position="795"/>
    </location>
</feature>
<dbReference type="Proteomes" id="UP000075880">
    <property type="component" value="Unassembled WGS sequence"/>
</dbReference>
<keyword evidence="3" id="KW-0040">ANK repeat</keyword>
<evidence type="ECO:0008006" key="9">
    <source>
        <dbReference type="Google" id="ProtNLM"/>
    </source>
</evidence>
<organism evidence="7 8">
    <name type="scientific">Anopheles atroparvus</name>
    <name type="common">European mosquito</name>
    <dbReference type="NCBI Taxonomy" id="41427"/>
    <lineage>
        <taxon>Eukaryota</taxon>
        <taxon>Metazoa</taxon>
        <taxon>Ecdysozoa</taxon>
        <taxon>Arthropoda</taxon>
        <taxon>Hexapoda</taxon>
        <taxon>Insecta</taxon>
        <taxon>Pterygota</taxon>
        <taxon>Neoptera</taxon>
        <taxon>Endopterygota</taxon>
        <taxon>Diptera</taxon>
        <taxon>Nematocera</taxon>
        <taxon>Culicoidea</taxon>
        <taxon>Culicidae</taxon>
        <taxon>Anophelinae</taxon>
        <taxon>Anopheles</taxon>
    </lineage>
</organism>
<keyword evidence="5" id="KW-0407">Ion channel</keyword>
<dbReference type="GO" id="GO:1902495">
    <property type="term" value="C:transmembrane transporter complex"/>
    <property type="evidence" value="ECO:0007669"/>
    <property type="project" value="TreeGrafter"/>
</dbReference>
<evidence type="ECO:0000256" key="6">
    <source>
        <dbReference type="SAM" id="Phobius"/>
    </source>
</evidence>
<dbReference type="InterPro" id="IPR036770">
    <property type="entry name" value="Ankyrin_rpt-contain_sf"/>
</dbReference>
<dbReference type="GO" id="GO:0034220">
    <property type="term" value="P:monoatomic ion transmembrane transport"/>
    <property type="evidence" value="ECO:0007669"/>
    <property type="project" value="UniProtKB-KW"/>
</dbReference>
<keyword evidence="1" id="KW-0813">Transport</keyword>
<keyword evidence="2" id="KW-0677">Repeat</keyword>
<keyword evidence="6" id="KW-0812">Transmembrane</keyword>
<feature type="transmembrane region" description="Helical" evidence="6">
    <location>
        <begin position="560"/>
        <end position="580"/>
    </location>
</feature>
<dbReference type="PANTHER" id="PTHR47143:SF4">
    <property type="entry name" value="TRANSIENT RECEPTOR POTENTIAL CATION CHANNEL PROTEIN PAINLESS"/>
    <property type="match status" value="1"/>
</dbReference>
<reference evidence="7" key="1">
    <citation type="submission" date="2024-04" db="UniProtKB">
        <authorList>
            <consortium name="EnsemblMetazoa"/>
        </authorList>
    </citation>
    <scope>IDENTIFICATION</scope>
    <source>
        <strain evidence="7">EBRO</strain>
    </source>
</reference>
<evidence type="ECO:0000256" key="3">
    <source>
        <dbReference type="ARBA" id="ARBA00023043"/>
    </source>
</evidence>
<keyword evidence="8" id="KW-1185">Reference proteome</keyword>
<dbReference type="GO" id="GO:0022857">
    <property type="term" value="F:transmembrane transporter activity"/>
    <property type="evidence" value="ECO:0007669"/>
    <property type="project" value="TreeGrafter"/>
</dbReference>
<dbReference type="PANTHER" id="PTHR47143">
    <property type="entry name" value="TRANSIENT RECEPTOR POTENTIAL CATION CHANNEL PROTEIN PAINLESS"/>
    <property type="match status" value="1"/>
</dbReference>
<feature type="transmembrane region" description="Helical" evidence="6">
    <location>
        <begin position="496"/>
        <end position="515"/>
    </location>
</feature>
<dbReference type="EnsemblMetazoa" id="ENSAATROPT014206">
    <property type="protein sequence ID" value="ENSAATROPP012950"/>
    <property type="gene ID" value="ENSAATROPG011523"/>
</dbReference>
<feature type="transmembrane region" description="Helical" evidence="6">
    <location>
        <begin position="619"/>
        <end position="639"/>
    </location>
</feature>
<evidence type="ECO:0000256" key="1">
    <source>
        <dbReference type="ARBA" id="ARBA00022448"/>
    </source>
</evidence>
<feature type="transmembrane region" description="Helical" evidence="6">
    <location>
        <begin position="592"/>
        <end position="610"/>
    </location>
</feature>
<evidence type="ECO:0000256" key="4">
    <source>
        <dbReference type="ARBA" id="ARBA00023065"/>
    </source>
</evidence>
<dbReference type="SUPFAM" id="SSF48403">
    <property type="entry name" value="Ankyrin repeat"/>
    <property type="match status" value="1"/>
</dbReference>
<keyword evidence="6" id="KW-1133">Transmembrane helix</keyword>
<dbReference type="AlphaFoldDB" id="A0AAG5DPJ8"/>
<feature type="transmembrane region" description="Helical" evidence="6">
    <location>
        <begin position="527"/>
        <end position="548"/>
    </location>
</feature>
<feature type="transmembrane region" description="Helical" evidence="6">
    <location>
        <begin position="675"/>
        <end position="701"/>
    </location>
</feature>
<accession>A0AAG5DPJ8</accession>
<sequence>MHNQVEISRAQRSLVAALNEHWIDGFERALKNVAKVDLSVFEEACSTPGKSAFIKKCIYYGGELNQRNSDAGKCPIHLAAESYDEMNLLVLLNQPTLLIDEETSDGNTALCLLFETTSESDESDELKKSKESKVFDCAKLLLTNHANINKPSNNGKMPIQVLMDNSFLTDQFKTDILSFCSTNCFLNVSQETRTTIQNKYNVEIPEYTAQHKHFDELRDVLHNFEDEQIVAGFKINNPKTIEFPEEMIRKLLEMCIYRCKPLTAQQIISSRLDNGKLNNPSKLLNELLAKCCKLGACEMLQSLLDIIPEGSIDFLNQDPLLLYVVENMDSMVHKNSCGFCKCMEILLRDPRIEIDKRDGLNRTALQMAGICKNDHAQKLLLAQGAYIGGRDIDGYHTIDELNPEVLKKHFDECVGDSINGTKQVLEVNVRNLVLPKLKSVYKEHTYKHSTDNTFHNAFLALLGSFVVGSVDRNQIISHPVISCWLHLSWHRYKKRWLIEILLCSVFVGCFYGYLMRCFQTESSTTEWYTIVLVVLVLFIGSILIYWVVVIQLTDERKGNGIFTVDSLGLTKFAVLFSSVHTVVFDISDRTSWIVYVVFFVIFVFIMFSVLSELWRKKRILLLFLMGFIFLSLISAHFFLDEDIRRIIASFTAVGLGCVFILTLDTVESYSVSTNILMLEVVLTNLMRFMIPGGILLSTFAVGFCTLLKKNDNAQLAASAMVFNVTASENEAIRIEKEFHSFNQLRFAIPKLATMMTGELNVANMQLTNGPFIIMLILFVLSVTIAFHNLMIGSAVSDVADVRAKSTLLGIRKRIEKMYQYENVFRCNGQIDQKCCGSDFIHRIKIETRNIDSIEVHSVSKPNRADAEMKLRWNCTTGKTIVRALQQITASTDSRAKCMWTNTAPVSMGFPHSSAIKKHPPFGG</sequence>
<evidence type="ECO:0000313" key="8">
    <source>
        <dbReference type="Proteomes" id="UP000075880"/>
    </source>
</evidence>
<evidence type="ECO:0000256" key="2">
    <source>
        <dbReference type="ARBA" id="ARBA00022737"/>
    </source>
</evidence>
<feature type="transmembrane region" description="Helical" evidence="6">
    <location>
        <begin position="645"/>
        <end position="663"/>
    </location>
</feature>
<name>A0AAG5DPJ8_ANOAO</name>
<proteinExistence type="predicted"/>
<dbReference type="InterPro" id="IPR052076">
    <property type="entry name" value="TRP_cation_channel"/>
</dbReference>
<keyword evidence="4" id="KW-0406">Ion transport</keyword>
<keyword evidence="6" id="KW-0472">Membrane</keyword>
<protein>
    <recommendedName>
        <fullName evidence="9">Ion transport domain-containing protein</fullName>
    </recommendedName>
</protein>
<evidence type="ECO:0000313" key="7">
    <source>
        <dbReference type="EnsemblMetazoa" id="ENSAATROPP012950"/>
    </source>
</evidence>